<dbReference type="SUPFAM" id="SSF54506">
    <property type="entry name" value="Diaminopimelate epimerase-like"/>
    <property type="match status" value="2"/>
</dbReference>
<evidence type="ECO:0000313" key="6">
    <source>
        <dbReference type="Proteomes" id="UP000612893"/>
    </source>
</evidence>
<keyword evidence="2 3" id="KW-0413">Isomerase</keyword>
<dbReference type="InterPro" id="IPR001653">
    <property type="entry name" value="DAP_epimerase_DapF"/>
</dbReference>
<dbReference type="Pfam" id="PF01678">
    <property type="entry name" value="DAP_epimerase"/>
    <property type="match status" value="2"/>
</dbReference>
<dbReference type="GO" id="GO:0008837">
    <property type="term" value="F:diaminopimelate epimerase activity"/>
    <property type="evidence" value="ECO:0007669"/>
    <property type="project" value="UniProtKB-UniRule"/>
</dbReference>
<feature type="binding site" evidence="3">
    <location>
        <position position="68"/>
    </location>
    <ligand>
        <name>substrate</name>
    </ligand>
</feature>
<protein>
    <recommendedName>
        <fullName evidence="3 4">Diaminopimelate epimerase</fullName>
        <shortName evidence="3">DAP epimerase</shortName>
        <ecNumber evidence="3 4">5.1.1.7</ecNumber>
    </recommendedName>
    <alternativeName>
        <fullName evidence="3">PLP-independent amino acid racemase</fullName>
    </alternativeName>
</protein>
<keyword evidence="6" id="KW-1185">Reference proteome</keyword>
<dbReference type="HAMAP" id="MF_00197">
    <property type="entry name" value="DAP_epimerase"/>
    <property type="match status" value="1"/>
</dbReference>
<proteinExistence type="inferred from homology"/>
<dbReference type="GO" id="GO:0005829">
    <property type="term" value="C:cytosol"/>
    <property type="evidence" value="ECO:0007669"/>
    <property type="project" value="TreeGrafter"/>
</dbReference>
<feature type="site" description="Could be important to modulate the pK values of the two catalytic cysteine residues" evidence="3">
    <location>
        <position position="156"/>
    </location>
</feature>
<evidence type="ECO:0000256" key="4">
    <source>
        <dbReference type="NCBIfam" id="TIGR00652"/>
    </source>
</evidence>
<name>A0A934K4P8_9BACT</name>
<dbReference type="RefSeq" id="WP_338201990.1">
    <property type="nucleotide sequence ID" value="NZ_JAEKNR010000126.1"/>
</dbReference>
<dbReference type="AlphaFoldDB" id="A0A934K4P8"/>
<keyword evidence="3" id="KW-0963">Cytoplasm</keyword>
<dbReference type="PANTHER" id="PTHR31689:SF0">
    <property type="entry name" value="DIAMINOPIMELATE EPIMERASE"/>
    <property type="match status" value="1"/>
</dbReference>
<comment type="catalytic activity">
    <reaction evidence="3">
        <text>(2S,6S)-2,6-diaminopimelate = meso-2,6-diaminopimelate</text>
        <dbReference type="Rhea" id="RHEA:15393"/>
        <dbReference type="ChEBI" id="CHEBI:57609"/>
        <dbReference type="ChEBI" id="CHEBI:57791"/>
        <dbReference type="EC" id="5.1.1.7"/>
    </reaction>
</comment>
<comment type="pathway">
    <text evidence="3">Amino-acid biosynthesis; L-lysine biosynthesis via DAP pathway; DL-2,6-diaminopimelate from LL-2,6-diaminopimelate: step 1/1.</text>
</comment>
<evidence type="ECO:0000256" key="3">
    <source>
        <dbReference type="HAMAP-Rule" id="MF_00197"/>
    </source>
</evidence>
<feature type="binding site" evidence="3">
    <location>
        <begin position="78"/>
        <end position="79"/>
    </location>
    <ligand>
        <name>substrate</name>
    </ligand>
</feature>
<sequence length="284" mass="30777">MPDRDRPPPHLHLVKYQALGNDYLVVDLPDSIGGLPELAVRLCDRHLGIGADGLLAFDPDRLALRVFNPDGSEAEKSGNGLRIAACHAVLEHGAGGEFRVSTRDRSNVVRILAVDEGEVASEVEMGNPVFDPDDWVLIETPAGRVHCRLVSVGNPHCVVFDEPVSEERCRELGPLLERNPRFPQRTNVQLVEVLDPGRARIEIWERGAGHTLASGSSAAAAAAVLIHLGRTQPEVEMMMPGGSLQVRQLPSGSLLQAGPARRVFRAEVDPADLDHLDGTGRLHD</sequence>
<feature type="site" description="Could be important to modulate the pK values of the two catalytic cysteine residues" evidence="3">
    <location>
        <position position="205"/>
    </location>
</feature>
<comment type="subunit">
    <text evidence="3">Homodimer.</text>
</comment>
<comment type="subcellular location">
    <subcellularLocation>
        <location evidence="3">Cytoplasm</location>
    </subcellularLocation>
</comment>
<comment type="caution">
    <text evidence="5">The sequence shown here is derived from an EMBL/GenBank/DDBJ whole genome shotgun (WGS) entry which is preliminary data.</text>
</comment>
<organism evidence="5 6">
    <name type="scientific">Candidatus Nephthysia bennettiae</name>
    <dbReference type="NCBI Taxonomy" id="3127016"/>
    <lineage>
        <taxon>Bacteria</taxon>
        <taxon>Bacillati</taxon>
        <taxon>Candidatus Dormiibacterota</taxon>
        <taxon>Candidatus Dormibacteria</taxon>
        <taxon>Candidatus Dormibacterales</taxon>
        <taxon>Candidatus Dormibacteraceae</taxon>
        <taxon>Candidatus Nephthysia</taxon>
    </lineage>
</organism>
<feature type="binding site" evidence="3">
    <location>
        <position position="187"/>
    </location>
    <ligand>
        <name>substrate</name>
    </ligand>
</feature>
<evidence type="ECO:0000256" key="2">
    <source>
        <dbReference type="ARBA" id="ARBA00023235"/>
    </source>
</evidence>
<dbReference type="EMBL" id="JAEKNR010000126">
    <property type="protein sequence ID" value="MBJ7598784.1"/>
    <property type="molecule type" value="Genomic_DNA"/>
</dbReference>
<dbReference type="EC" id="5.1.1.7" evidence="3 4"/>
<dbReference type="NCBIfam" id="TIGR00652">
    <property type="entry name" value="DapF"/>
    <property type="match status" value="1"/>
</dbReference>
<feature type="binding site" evidence="3">
    <location>
        <position position="154"/>
    </location>
    <ligand>
        <name>substrate</name>
    </ligand>
</feature>
<reference evidence="5" key="1">
    <citation type="submission" date="2020-10" db="EMBL/GenBank/DDBJ databases">
        <title>Ca. Dormibacterota MAGs.</title>
        <authorList>
            <person name="Montgomery K."/>
        </authorList>
    </citation>
    <scope>NUCLEOTIDE SEQUENCE [LARGE SCALE GENOMIC DNA]</scope>
    <source>
        <strain evidence="5">SC8812_S17_10</strain>
    </source>
</reference>
<evidence type="ECO:0000313" key="5">
    <source>
        <dbReference type="EMBL" id="MBJ7598784.1"/>
    </source>
</evidence>
<dbReference type="GO" id="GO:0009089">
    <property type="term" value="P:lysine biosynthetic process via diaminopimelate"/>
    <property type="evidence" value="ECO:0007669"/>
    <property type="project" value="UniProtKB-UniRule"/>
</dbReference>
<feature type="binding site" evidence="3">
    <location>
        <begin position="215"/>
        <end position="216"/>
    </location>
    <ligand>
        <name>substrate</name>
    </ligand>
</feature>
<evidence type="ECO:0000256" key="1">
    <source>
        <dbReference type="ARBA" id="ARBA00010219"/>
    </source>
</evidence>
<comment type="function">
    <text evidence="3">Catalyzes the stereoinversion of LL-2,6-diaminopimelate (L,L-DAP) to meso-diaminopimelate (meso-DAP), a precursor of L-lysine and an essential component of the bacterial peptidoglycan.</text>
</comment>
<feature type="binding site" evidence="3">
    <location>
        <begin position="205"/>
        <end position="206"/>
    </location>
    <ligand>
        <name>substrate</name>
    </ligand>
</feature>
<accession>A0A934K4P8</accession>
<feature type="binding site" evidence="3">
    <location>
        <position position="21"/>
    </location>
    <ligand>
        <name>substrate</name>
    </ligand>
</feature>
<comment type="caution">
    <text evidence="3">Lacks conserved residue(s) required for the propagation of feature annotation.</text>
</comment>
<gene>
    <name evidence="3 5" type="primary">dapF</name>
    <name evidence="5" type="ORF">JF922_11960</name>
</gene>
<dbReference type="PANTHER" id="PTHR31689">
    <property type="entry name" value="DIAMINOPIMELATE EPIMERASE, CHLOROPLASTIC"/>
    <property type="match status" value="1"/>
</dbReference>
<dbReference type="Gene3D" id="3.10.310.10">
    <property type="entry name" value="Diaminopimelate Epimerase, Chain A, domain 1"/>
    <property type="match status" value="2"/>
</dbReference>
<keyword evidence="3" id="KW-0028">Amino-acid biosynthesis</keyword>
<keyword evidence="3" id="KW-0457">Lysine biosynthesis</keyword>
<comment type="similarity">
    <text evidence="1 3">Belongs to the diaminopimelate epimerase family.</text>
</comment>
<dbReference type="Proteomes" id="UP000612893">
    <property type="component" value="Unassembled WGS sequence"/>
</dbReference>